<dbReference type="FunFam" id="3.40.50.300:FF:000134">
    <property type="entry name" value="Iron-enterobactin ABC transporter ATP-binding protein"/>
    <property type="match status" value="1"/>
</dbReference>
<dbReference type="AlphaFoldDB" id="A0A1L8R5L7"/>
<protein>
    <recommendedName>
        <fullName evidence="10">ABC transporter domain-containing protein</fullName>
    </recommendedName>
</protein>
<feature type="domain" description="ABC transporter" evidence="10">
    <location>
        <begin position="4"/>
        <end position="240"/>
    </location>
</feature>
<dbReference type="OrthoDB" id="9787851at2"/>
<dbReference type="InterPro" id="IPR003593">
    <property type="entry name" value="AAA+_ATPase"/>
</dbReference>
<gene>
    <name evidence="11" type="ORF">RU96_GL000421</name>
</gene>
<evidence type="ECO:0000256" key="9">
    <source>
        <dbReference type="ARBA" id="ARBA00023136"/>
    </source>
</evidence>
<dbReference type="PROSITE" id="PS50893">
    <property type="entry name" value="ABC_TRANSPORTER_2"/>
    <property type="match status" value="1"/>
</dbReference>
<keyword evidence="9" id="KW-0472">Membrane</keyword>
<dbReference type="GO" id="GO:0005524">
    <property type="term" value="F:ATP binding"/>
    <property type="evidence" value="ECO:0007669"/>
    <property type="project" value="UniProtKB-KW"/>
</dbReference>
<dbReference type="PANTHER" id="PTHR42771">
    <property type="entry name" value="IRON(3+)-HYDROXAMATE IMPORT ATP-BINDING PROTEIN FHUC"/>
    <property type="match status" value="1"/>
</dbReference>
<evidence type="ECO:0000256" key="7">
    <source>
        <dbReference type="ARBA" id="ARBA00023004"/>
    </source>
</evidence>
<evidence type="ECO:0000259" key="10">
    <source>
        <dbReference type="PROSITE" id="PS50893"/>
    </source>
</evidence>
<keyword evidence="2" id="KW-0813">Transport</keyword>
<dbReference type="InterPro" id="IPR027417">
    <property type="entry name" value="P-loop_NTPase"/>
</dbReference>
<dbReference type="GO" id="GO:0016887">
    <property type="term" value="F:ATP hydrolysis activity"/>
    <property type="evidence" value="ECO:0007669"/>
    <property type="project" value="InterPro"/>
</dbReference>
<evidence type="ECO:0000256" key="6">
    <source>
        <dbReference type="ARBA" id="ARBA00022840"/>
    </source>
</evidence>
<dbReference type="SMART" id="SM00382">
    <property type="entry name" value="AAA"/>
    <property type="match status" value="1"/>
</dbReference>
<keyword evidence="6" id="KW-0067">ATP-binding</keyword>
<evidence type="ECO:0000256" key="5">
    <source>
        <dbReference type="ARBA" id="ARBA00022741"/>
    </source>
</evidence>
<dbReference type="Proteomes" id="UP000182835">
    <property type="component" value="Unassembled WGS sequence"/>
</dbReference>
<dbReference type="GO" id="GO:0005886">
    <property type="term" value="C:plasma membrane"/>
    <property type="evidence" value="ECO:0007669"/>
    <property type="project" value="UniProtKB-SubCell"/>
</dbReference>
<dbReference type="CDD" id="cd03214">
    <property type="entry name" value="ABC_Iron-Siderophores_B12_Hemin"/>
    <property type="match status" value="1"/>
</dbReference>
<dbReference type="PANTHER" id="PTHR42771:SF4">
    <property type="entry name" value="IRON(3+)-HYDROXAMATE IMPORT ATP-BINDING PROTEIN FHUC"/>
    <property type="match status" value="1"/>
</dbReference>
<dbReference type="EMBL" id="JXKG01000011">
    <property type="protein sequence ID" value="OJG15021.1"/>
    <property type="molecule type" value="Genomic_DNA"/>
</dbReference>
<dbReference type="GO" id="GO:0006826">
    <property type="term" value="P:iron ion transport"/>
    <property type="evidence" value="ECO:0007669"/>
    <property type="project" value="UniProtKB-KW"/>
</dbReference>
<dbReference type="Pfam" id="PF00005">
    <property type="entry name" value="ABC_tran"/>
    <property type="match status" value="1"/>
</dbReference>
<sequence length="266" mass="29502">MTTLEAKEITVGYQKQIIIEGLSLELPVGKIIGLIGPNGSGKSTLLKTLARIMQPQKGVVNLNGVSIETIPTKEVAQQIALLAQNTEQNLELTVKELVSYGRFPYQKGLRQLDQKDQEAIDWALAATSLTKLADRSLQALSGGQRQRVWLAMALAQDTDILILDEPTTFLDPAHQLEILQLLQKINQKYQKTIVMSIHDLNLASRFSDILIGLKQGEIIASGTPQKVMTTENLARLFSIQAELTVDIKTEKPLLMNYELQVTDDED</sequence>
<reference evidence="11 12" key="1">
    <citation type="submission" date="2014-12" db="EMBL/GenBank/DDBJ databases">
        <title>Draft genome sequences of 29 type strains of Enterococci.</title>
        <authorList>
            <person name="Zhong Z."/>
            <person name="Sun Z."/>
            <person name="Liu W."/>
            <person name="Zhang W."/>
            <person name="Zhang H."/>
        </authorList>
    </citation>
    <scope>NUCLEOTIDE SEQUENCE [LARGE SCALE GENOMIC DNA]</scope>
    <source>
        <strain evidence="11 12">DSM 21207</strain>
    </source>
</reference>
<evidence type="ECO:0000256" key="8">
    <source>
        <dbReference type="ARBA" id="ARBA00023065"/>
    </source>
</evidence>
<dbReference type="SUPFAM" id="SSF52540">
    <property type="entry name" value="P-loop containing nucleoside triphosphate hydrolases"/>
    <property type="match status" value="1"/>
</dbReference>
<evidence type="ECO:0000256" key="3">
    <source>
        <dbReference type="ARBA" id="ARBA00022475"/>
    </source>
</evidence>
<comment type="caution">
    <text evidence="11">The sequence shown here is derived from an EMBL/GenBank/DDBJ whole genome shotgun (WGS) entry which is preliminary data.</text>
</comment>
<evidence type="ECO:0000313" key="12">
    <source>
        <dbReference type="Proteomes" id="UP000182835"/>
    </source>
</evidence>
<accession>A0A1L8R5L7</accession>
<dbReference type="Gene3D" id="3.40.50.300">
    <property type="entry name" value="P-loop containing nucleotide triphosphate hydrolases"/>
    <property type="match status" value="1"/>
</dbReference>
<keyword evidence="5" id="KW-0547">Nucleotide-binding</keyword>
<dbReference type="InterPro" id="IPR017871">
    <property type="entry name" value="ABC_transporter-like_CS"/>
</dbReference>
<keyword evidence="8" id="KW-0406">Ion transport</keyword>
<keyword evidence="3" id="KW-1003">Cell membrane</keyword>
<organism evidence="11 12">
    <name type="scientific">Enterococcus canintestini</name>
    <dbReference type="NCBI Taxonomy" id="317010"/>
    <lineage>
        <taxon>Bacteria</taxon>
        <taxon>Bacillati</taxon>
        <taxon>Bacillota</taxon>
        <taxon>Bacilli</taxon>
        <taxon>Lactobacillales</taxon>
        <taxon>Enterococcaceae</taxon>
        <taxon>Enterococcus</taxon>
    </lineage>
</organism>
<dbReference type="STRING" id="317010.RU96_GL000421"/>
<dbReference type="PROSITE" id="PS00211">
    <property type="entry name" value="ABC_TRANSPORTER_1"/>
    <property type="match status" value="1"/>
</dbReference>
<keyword evidence="4" id="KW-0410">Iron transport</keyword>
<dbReference type="RefSeq" id="WP_071864964.1">
    <property type="nucleotide sequence ID" value="NZ_JBHLVQ010000012.1"/>
</dbReference>
<evidence type="ECO:0000256" key="1">
    <source>
        <dbReference type="ARBA" id="ARBA00004202"/>
    </source>
</evidence>
<comment type="subcellular location">
    <subcellularLocation>
        <location evidence="1">Cell membrane</location>
        <topology evidence="1">Peripheral membrane protein</topology>
    </subcellularLocation>
</comment>
<evidence type="ECO:0000313" key="11">
    <source>
        <dbReference type="EMBL" id="OJG15021.1"/>
    </source>
</evidence>
<keyword evidence="7" id="KW-0408">Iron</keyword>
<proteinExistence type="predicted"/>
<dbReference type="InterPro" id="IPR051535">
    <property type="entry name" value="Siderophore_ABC-ATPase"/>
</dbReference>
<evidence type="ECO:0000256" key="4">
    <source>
        <dbReference type="ARBA" id="ARBA00022496"/>
    </source>
</evidence>
<name>A0A1L8R5L7_9ENTE</name>
<evidence type="ECO:0000256" key="2">
    <source>
        <dbReference type="ARBA" id="ARBA00022448"/>
    </source>
</evidence>
<dbReference type="InterPro" id="IPR003439">
    <property type="entry name" value="ABC_transporter-like_ATP-bd"/>
</dbReference>